<dbReference type="Pfam" id="PF04773">
    <property type="entry name" value="FecR"/>
    <property type="match status" value="1"/>
</dbReference>
<reference evidence="5" key="1">
    <citation type="submission" date="2018-02" db="EMBL/GenBank/DDBJ databases">
        <authorList>
            <person name="Hausmann B."/>
        </authorList>
    </citation>
    <scope>NUCLEOTIDE SEQUENCE [LARGE SCALE GENOMIC DNA]</scope>
    <source>
        <strain evidence="5">Peat soil MAG SbA5</strain>
    </source>
</reference>
<sequence>MKAMCISVAVIAAAVGFASCAAQAQDSLSGGAQASSSVKPAAGNSAGNASFADGTDTIYPQIARVSYLEGDVRVSRGEQSKHGKTSDWEQAVANLPLQTGYSLVTGNGRAEIEFEDDSTLYLGEDSVLLFNDLHTTAGVPRTEVALLSGTVTLHVMPSVPGEWFVLRTPTDMLSTRYPNINNLRVNSYIDGIALTPLDTTGLRMVGQGDETLTAGKTLYFKEGKPIVEAGPIHPLDFTAWDKWVAARYAERQNETAAALRASGLATPIPGMADLAQKGTFFSCEPYGTCWRPNPQQNAGAGNAPAASTAQQNMPVNQANISPADVQPAAPGSKIGFLGKPMPTSAPDSSADLADLYGMYSFFPCMAGEVRFLLMNNMYAGPKMLNPAMSYYGEPWEWAVCHSGSWIYGNNGYVWVAGKPIHQLPVRWFKNGNRIGFVPIHPRDVKGQPPVNGKNGFFAVDSKGSHPIERVTLQPDRRIEMLKEPPRSFRTEFMPPLARAEEPHVMAHEVRDLAQARNSMGKSAGIPITFDHKSQTFMMSREVMQGSRSVTVRAPVGNRDGSLQSRGFNGGGGASSGGAGWRGGSNSGSYTGGARGGGGGSYSGGGASGGSQGGASASGGGFHGGGGGVSSGGGSVGQSGGGGSSAGAGAPSGGGGHH</sequence>
<proteinExistence type="predicted"/>
<protein>
    <submittedName>
        <fullName evidence="4">FecR protein</fullName>
    </submittedName>
</protein>
<evidence type="ECO:0000256" key="1">
    <source>
        <dbReference type="SAM" id="MobiDB-lite"/>
    </source>
</evidence>
<evidence type="ECO:0000313" key="5">
    <source>
        <dbReference type="Proteomes" id="UP000239735"/>
    </source>
</evidence>
<feature type="signal peptide" evidence="2">
    <location>
        <begin position="1"/>
        <end position="24"/>
    </location>
</feature>
<gene>
    <name evidence="4" type="ORF">SBA5_220119</name>
</gene>
<evidence type="ECO:0000259" key="3">
    <source>
        <dbReference type="Pfam" id="PF04773"/>
    </source>
</evidence>
<evidence type="ECO:0000256" key="2">
    <source>
        <dbReference type="SAM" id="SignalP"/>
    </source>
</evidence>
<feature type="compositionally biased region" description="Gly residues" evidence="1">
    <location>
        <begin position="567"/>
        <end position="580"/>
    </location>
</feature>
<dbReference type="PROSITE" id="PS51257">
    <property type="entry name" value="PROKAR_LIPOPROTEIN"/>
    <property type="match status" value="1"/>
</dbReference>
<dbReference type="EMBL" id="OKRB01000078">
    <property type="protein sequence ID" value="SPE19273.1"/>
    <property type="molecule type" value="Genomic_DNA"/>
</dbReference>
<dbReference type="InterPro" id="IPR006860">
    <property type="entry name" value="FecR"/>
</dbReference>
<dbReference type="AlphaFoldDB" id="A0A2N9L830"/>
<feature type="region of interest" description="Disordered" evidence="1">
    <location>
        <begin position="545"/>
        <end position="580"/>
    </location>
</feature>
<keyword evidence="2" id="KW-0732">Signal</keyword>
<feature type="chain" id="PRO_5014809081" evidence="2">
    <location>
        <begin position="25"/>
        <end position="657"/>
    </location>
</feature>
<dbReference type="OrthoDB" id="128474at2"/>
<feature type="domain" description="FecR protein" evidence="3">
    <location>
        <begin position="103"/>
        <end position="170"/>
    </location>
</feature>
<dbReference type="Proteomes" id="UP000239735">
    <property type="component" value="Unassembled WGS sequence"/>
</dbReference>
<evidence type="ECO:0000313" key="4">
    <source>
        <dbReference type="EMBL" id="SPE19273.1"/>
    </source>
</evidence>
<accession>A0A2N9L830</accession>
<name>A0A2N9L830_9BACT</name>
<organism evidence="4 5">
    <name type="scientific">Candidatus Sulfuritelmatomonas gaucii</name>
    <dbReference type="NCBI Taxonomy" id="2043161"/>
    <lineage>
        <taxon>Bacteria</taxon>
        <taxon>Pseudomonadati</taxon>
        <taxon>Acidobacteriota</taxon>
        <taxon>Terriglobia</taxon>
        <taxon>Terriglobales</taxon>
        <taxon>Acidobacteriaceae</taxon>
        <taxon>Candidatus Sulfuritelmatomonas</taxon>
    </lineage>
</organism>
<feature type="region of interest" description="Disordered" evidence="1">
    <location>
        <begin position="603"/>
        <end position="657"/>
    </location>
</feature>